<sequence>MKPIIYSLPRTTEILPIDVSEIIFDTNPSPQLIKYGFNNTSDKLNIVSITNSPHYKVGLKFDFQRQDENSFVMKTEKIFNHKINETFCEIWEIFNIFNLLGKNTSIFTNKSAEINNIIDNYIDFFDSNNKYDVLDDPSNIKSPINLIFMKYSNINLDENALIQLIYNDLPMFFNVQDKDSNMVLQLFNIQTQITVELIQYLTSLYTESYLIKPLISSDLFDGKYLVLLGLKNPLKLKLPNNSNDSYLLTLGFKNISEDLILSIQCMNANILPAKYELYDKIKSFLDLKVYEGATYQEFIQQQNDSTNKWIEIYTDIDKIKTILKNNIEETDKICGSDSQLINYYK</sequence>
<accession>A0ABM7NSM7</accession>
<dbReference type="Proteomes" id="UP001321479">
    <property type="component" value="Segment"/>
</dbReference>
<organism evidence="1 2">
    <name type="scientific">Cotonvirus japonicus</name>
    <dbReference type="NCBI Taxonomy" id="2811091"/>
    <lineage>
        <taxon>Viruses</taxon>
        <taxon>Varidnaviria</taxon>
        <taxon>Bamfordvirae</taxon>
        <taxon>Nucleocytoviricota</taxon>
        <taxon>Megaviricetes</taxon>
        <taxon>Imitervirales</taxon>
        <taxon>Mimiviridae</taxon>
        <taxon>Megamimivirinae</taxon>
        <taxon>Cotonvirus</taxon>
        <taxon>Cotonvirus japonicum</taxon>
    </lineage>
</organism>
<evidence type="ECO:0000313" key="2">
    <source>
        <dbReference type="Proteomes" id="UP001321479"/>
    </source>
</evidence>
<protein>
    <submittedName>
        <fullName evidence="1">FtsJ-like methyltransferase</fullName>
    </submittedName>
</protein>
<dbReference type="Gene3D" id="3.40.50.12760">
    <property type="match status" value="1"/>
</dbReference>
<dbReference type="EMBL" id="AP024483">
    <property type="protein sequence ID" value="BCS83172.1"/>
    <property type="molecule type" value="Genomic_DNA"/>
</dbReference>
<dbReference type="GeneID" id="80558377"/>
<dbReference type="RefSeq" id="YP_010841780.1">
    <property type="nucleotide sequence ID" value="NC_079139.1"/>
</dbReference>
<evidence type="ECO:0000313" key="1">
    <source>
        <dbReference type="EMBL" id="BCS83172.1"/>
    </source>
</evidence>
<name>A0ABM7NSM7_9VIRU</name>
<keyword evidence="2" id="KW-1185">Reference proteome</keyword>
<proteinExistence type="predicted"/>
<reference evidence="1 2" key="1">
    <citation type="submission" date="2021-02" db="EMBL/GenBank/DDBJ databases">
        <title>Cotonvirus japonicus, which uses Golgi apparatus of host cells for its virion factory, phylogenetically links tailed tupanvirus and icosahedral mimivirus.</title>
        <authorList>
            <person name="Takahashi H."/>
            <person name="Fukaya S."/>
            <person name="Song C."/>
            <person name="Murata K."/>
            <person name="Takemura M."/>
        </authorList>
    </citation>
    <scope>NUCLEOTIDE SEQUENCE [LARGE SCALE GENOMIC DNA]</scope>
</reference>